<accession>A0A809RUG6</accession>
<dbReference type="Pfam" id="PF02130">
    <property type="entry name" value="YbeY"/>
    <property type="match status" value="1"/>
</dbReference>
<keyword evidence="4 9" id="KW-0540">Nuclease</keyword>
<feature type="binding site" evidence="9">
    <location>
        <position position="117"/>
    </location>
    <ligand>
        <name>Zn(2+)</name>
        <dbReference type="ChEBI" id="CHEBI:29105"/>
        <note>catalytic</note>
    </ligand>
</feature>
<dbReference type="KEGG" id="npy:NPRO_10270"/>
<dbReference type="EC" id="3.1.-.-" evidence="9"/>
<dbReference type="NCBIfam" id="TIGR00043">
    <property type="entry name" value="rRNA maturation RNase YbeY"/>
    <property type="match status" value="1"/>
</dbReference>
<dbReference type="SUPFAM" id="SSF55486">
    <property type="entry name" value="Metalloproteases ('zincins'), catalytic domain"/>
    <property type="match status" value="1"/>
</dbReference>
<keyword evidence="8 9" id="KW-0862">Zinc</keyword>
<dbReference type="PANTHER" id="PTHR46986">
    <property type="entry name" value="ENDORIBONUCLEASE YBEY, CHLOROPLASTIC"/>
    <property type="match status" value="1"/>
</dbReference>
<dbReference type="Gene3D" id="3.40.390.30">
    <property type="entry name" value="Metalloproteases ('zincins'), catalytic domain"/>
    <property type="match status" value="1"/>
</dbReference>
<evidence type="ECO:0000313" key="11">
    <source>
        <dbReference type="Proteomes" id="UP000662873"/>
    </source>
</evidence>
<comment type="subcellular location">
    <subcellularLocation>
        <location evidence="9">Cytoplasm</location>
    </subcellularLocation>
</comment>
<keyword evidence="9" id="KW-0963">Cytoplasm</keyword>
<keyword evidence="3 9" id="KW-0698">rRNA processing</keyword>
<name>A0A809RUG6_9BACT</name>
<keyword evidence="6 9" id="KW-0255">Endonuclease</keyword>
<feature type="binding site" evidence="9">
    <location>
        <position position="121"/>
    </location>
    <ligand>
        <name>Zn(2+)</name>
        <dbReference type="ChEBI" id="CHEBI:29105"/>
        <note>catalytic</note>
    </ligand>
</feature>
<evidence type="ECO:0000256" key="5">
    <source>
        <dbReference type="ARBA" id="ARBA00022723"/>
    </source>
</evidence>
<evidence type="ECO:0000256" key="3">
    <source>
        <dbReference type="ARBA" id="ARBA00022552"/>
    </source>
</evidence>
<dbReference type="InterPro" id="IPR023091">
    <property type="entry name" value="MetalPrtase_cat_dom_sf_prd"/>
</dbReference>
<comment type="similarity">
    <text evidence="1 9">Belongs to the endoribonuclease YbeY family.</text>
</comment>
<keyword evidence="5 9" id="KW-0479">Metal-binding</keyword>
<dbReference type="Proteomes" id="UP000662873">
    <property type="component" value="Chromosome"/>
</dbReference>
<dbReference type="PROSITE" id="PS01306">
    <property type="entry name" value="UPF0054"/>
    <property type="match status" value="1"/>
</dbReference>
<evidence type="ECO:0000256" key="2">
    <source>
        <dbReference type="ARBA" id="ARBA00022517"/>
    </source>
</evidence>
<feature type="binding site" evidence="9">
    <location>
        <position position="127"/>
    </location>
    <ligand>
        <name>Zn(2+)</name>
        <dbReference type="ChEBI" id="CHEBI:29105"/>
        <note>catalytic</note>
    </ligand>
</feature>
<evidence type="ECO:0000256" key="8">
    <source>
        <dbReference type="ARBA" id="ARBA00022833"/>
    </source>
</evidence>
<evidence type="ECO:0000256" key="7">
    <source>
        <dbReference type="ARBA" id="ARBA00022801"/>
    </source>
</evidence>
<dbReference type="HAMAP" id="MF_00009">
    <property type="entry name" value="Endoribonucl_YbeY"/>
    <property type="match status" value="1"/>
</dbReference>
<keyword evidence="7 9" id="KW-0378">Hydrolase</keyword>
<keyword evidence="2 9" id="KW-0690">Ribosome biogenesis</keyword>
<dbReference type="GO" id="GO:0006364">
    <property type="term" value="P:rRNA processing"/>
    <property type="evidence" value="ECO:0007669"/>
    <property type="project" value="UniProtKB-UniRule"/>
</dbReference>
<evidence type="ECO:0000256" key="1">
    <source>
        <dbReference type="ARBA" id="ARBA00010875"/>
    </source>
</evidence>
<dbReference type="GO" id="GO:0004521">
    <property type="term" value="F:RNA endonuclease activity"/>
    <property type="evidence" value="ECO:0007669"/>
    <property type="project" value="UniProtKB-UniRule"/>
</dbReference>
<dbReference type="PANTHER" id="PTHR46986:SF1">
    <property type="entry name" value="ENDORIBONUCLEASE YBEY, CHLOROPLASTIC"/>
    <property type="match status" value="1"/>
</dbReference>
<evidence type="ECO:0000256" key="4">
    <source>
        <dbReference type="ARBA" id="ARBA00022722"/>
    </source>
</evidence>
<dbReference type="InterPro" id="IPR020549">
    <property type="entry name" value="YbeY_CS"/>
</dbReference>
<protein>
    <recommendedName>
        <fullName evidence="9">Endoribonuclease YbeY</fullName>
        <ecNumber evidence="9">3.1.-.-</ecNumber>
    </recommendedName>
</protein>
<organism evidence="10 11">
    <name type="scientific">Candidatus Nitrosymbiomonas proteolyticus</name>
    <dbReference type="NCBI Taxonomy" id="2608984"/>
    <lineage>
        <taxon>Bacteria</taxon>
        <taxon>Bacillati</taxon>
        <taxon>Armatimonadota</taxon>
        <taxon>Armatimonadota incertae sedis</taxon>
        <taxon>Candidatus Nitrosymbiomonas</taxon>
    </lineage>
</organism>
<proteinExistence type="inferred from homology"/>
<evidence type="ECO:0000256" key="6">
    <source>
        <dbReference type="ARBA" id="ARBA00022759"/>
    </source>
</evidence>
<reference evidence="10" key="1">
    <citation type="journal article" name="DNA Res.">
        <title>The physiological potential of anammox bacteria as revealed by their core genome structure.</title>
        <authorList>
            <person name="Okubo T."/>
            <person name="Toyoda A."/>
            <person name="Fukuhara K."/>
            <person name="Uchiyama I."/>
            <person name="Harigaya Y."/>
            <person name="Kuroiwa M."/>
            <person name="Suzuki T."/>
            <person name="Murakami Y."/>
            <person name="Suwa Y."/>
            <person name="Takami H."/>
        </authorList>
    </citation>
    <scope>NUCLEOTIDE SEQUENCE</scope>
    <source>
        <strain evidence="10">317325-2</strain>
    </source>
</reference>
<dbReference type="GO" id="GO:0004222">
    <property type="term" value="F:metalloendopeptidase activity"/>
    <property type="evidence" value="ECO:0007669"/>
    <property type="project" value="InterPro"/>
</dbReference>
<sequence>MEPPSTHRIEVLDTTASGVSLGLAAELVRAVLGRHCKTPRAVELVLASGKKVRELNRQFRALDSDTDVLSFPAAPLPGPPSAERALGEIVVSWDMALHQAALRGVEPELEIAWLALHGALHLVGFDDESEADRVAMLAEMNSIAQDQGLDPQQDWSSIYAESQGVES</sequence>
<comment type="function">
    <text evidence="9">Single strand-specific metallo-endoribonuclease involved in late-stage 70S ribosome quality control and in maturation of the 3' terminus of the 16S rRNA.</text>
</comment>
<comment type="cofactor">
    <cofactor evidence="9">
        <name>Zn(2+)</name>
        <dbReference type="ChEBI" id="CHEBI:29105"/>
    </cofactor>
    <text evidence="9">Binds 1 zinc ion.</text>
</comment>
<dbReference type="AlphaFoldDB" id="A0A809RUG6"/>
<evidence type="ECO:0000256" key="9">
    <source>
        <dbReference type="HAMAP-Rule" id="MF_00009"/>
    </source>
</evidence>
<dbReference type="InterPro" id="IPR002036">
    <property type="entry name" value="YbeY"/>
</dbReference>
<dbReference type="EMBL" id="AP021858">
    <property type="protein sequence ID" value="BBO23432.1"/>
    <property type="molecule type" value="Genomic_DNA"/>
</dbReference>
<dbReference type="GO" id="GO:0008270">
    <property type="term" value="F:zinc ion binding"/>
    <property type="evidence" value="ECO:0007669"/>
    <property type="project" value="UniProtKB-UniRule"/>
</dbReference>
<dbReference type="GO" id="GO:0005737">
    <property type="term" value="C:cytoplasm"/>
    <property type="evidence" value="ECO:0007669"/>
    <property type="project" value="UniProtKB-SubCell"/>
</dbReference>
<evidence type="ECO:0000313" key="10">
    <source>
        <dbReference type="EMBL" id="BBO23432.1"/>
    </source>
</evidence>
<gene>
    <name evidence="9" type="primary">ybeY</name>
    <name evidence="10" type="ORF">NPRO_10270</name>
</gene>